<dbReference type="AlphaFoldDB" id="A0ABD2NAC5"/>
<dbReference type="Proteomes" id="UP001516400">
    <property type="component" value="Unassembled WGS sequence"/>
</dbReference>
<evidence type="ECO:0000313" key="2">
    <source>
        <dbReference type="Proteomes" id="UP001516400"/>
    </source>
</evidence>
<evidence type="ECO:0000313" key="1">
    <source>
        <dbReference type="EMBL" id="KAL3275489.1"/>
    </source>
</evidence>
<reference evidence="1 2" key="1">
    <citation type="journal article" date="2021" name="BMC Biol.">
        <title>Horizontally acquired antibacterial genes associated with adaptive radiation of ladybird beetles.</title>
        <authorList>
            <person name="Li H.S."/>
            <person name="Tang X.F."/>
            <person name="Huang Y.H."/>
            <person name="Xu Z.Y."/>
            <person name="Chen M.L."/>
            <person name="Du X.Y."/>
            <person name="Qiu B.Y."/>
            <person name="Chen P.T."/>
            <person name="Zhang W."/>
            <person name="Slipinski A."/>
            <person name="Escalona H.E."/>
            <person name="Waterhouse R.M."/>
            <person name="Zwick A."/>
            <person name="Pang H."/>
        </authorList>
    </citation>
    <scope>NUCLEOTIDE SEQUENCE [LARGE SCALE GENOMIC DNA]</scope>
    <source>
        <strain evidence="1">SYSU2018</strain>
    </source>
</reference>
<organism evidence="1 2">
    <name type="scientific">Cryptolaemus montrouzieri</name>
    <dbReference type="NCBI Taxonomy" id="559131"/>
    <lineage>
        <taxon>Eukaryota</taxon>
        <taxon>Metazoa</taxon>
        <taxon>Ecdysozoa</taxon>
        <taxon>Arthropoda</taxon>
        <taxon>Hexapoda</taxon>
        <taxon>Insecta</taxon>
        <taxon>Pterygota</taxon>
        <taxon>Neoptera</taxon>
        <taxon>Endopterygota</taxon>
        <taxon>Coleoptera</taxon>
        <taxon>Polyphaga</taxon>
        <taxon>Cucujiformia</taxon>
        <taxon>Coccinelloidea</taxon>
        <taxon>Coccinellidae</taxon>
        <taxon>Scymninae</taxon>
        <taxon>Scymnini</taxon>
        <taxon>Cryptolaemus</taxon>
    </lineage>
</organism>
<dbReference type="EMBL" id="JABFTP020000083">
    <property type="protein sequence ID" value="KAL3275489.1"/>
    <property type="molecule type" value="Genomic_DNA"/>
</dbReference>
<proteinExistence type="predicted"/>
<accession>A0ABD2NAC5</accession>
<keyword evidence="2" id="KW-1185">Reference proteome</keyword>
<name>A0ABD2NAC5_9CUCU</name>
<comment type="caution">
    <text evidence="1">The sequence shown here is derived from an EMBL/GenBank/DDBJ whole genome shotgun (WGS) entry which is preliminary data.</text>
</comment>
<sequence length="183" mass="18909">MGCGGACGGQFGCRPGCAPLCSPGCGPYGPVCGGCVSNGPGCGPYFQNCGFGPRSTCIPVAKCGADCGPGCGLRAPWCPAGPYCGQGRCALNCGSGCGPGYGPACGPLCGPMYGYRPRVYISGPRLYRCFPLPPAIGKPCWKRVGPKRYCNTCCIKKIISHIDLREAHRTIPFDPSGPYFCCK</sequence>
<protein>
    <submittedName>
        <fullName evidence="1">Uncharacterized protein</fullName>
    </submittedName>
</protein>
<gene>
    <name evidence="1" type="ORF">HHI36_020249</name>
</gene>